<accession>A0A5C8Z310</accession>
<comment type="caution">
    <text evidence="2">The sequence shown here is derived from an EMBL/GenBank/DDBJ whole genome shotgun (WGS) entry which is preliminary data.</text>
</comment>
<organism evidence="2 3">
    <name type="scientific">Quadrisphaera setariae</name>
    <dbReference type="NCBI Taxonomy" id="2593304"/>
    <lineage>
        <taxon>Bacteria</taxon>
        <taxon>Bacillati</taxon>
        <taxon>Actinomycetota</taxon>
        <taxon>Actinomycetes</taxon>
        <taxon>Kineosporiales</taxon>
        <taxon>Kineosporiaceae</taxon>
        <taxon>Quadrisphaera</taxon>
    </lineage>
</organism>
<sequence>MAVLTGVAFEGTEAAGVIVEALARPEGVVLGVVVGAGAATAGAAEAVGIGVEVLACPVAKVLDAADGAAVVCAGWASVAVGSLVTTAAWLSPSTISVAVTGPSASMCKVARTGAAAGVGVAVGVAAVSAMSDWRRGRCPLAATPAAMTVAASSVVPPTRATCPRSVQRSCRGRDASPLVMSKASVEAEGPEAAGGVGVVSPKLSSLRRTAPSGVTISWQ</sequence>
<feature type="transmembrane region" description="Helical" evidence="1">
    <location>
        <begin position="67"/>
        <end position="90"/>
    </location>
</feature>
<keyword evidence="3" id="KW-1185">Reference proteome</keyword>
<dbReference type="Proteomes" id="UP000321234">
    <property type="component" value="Unassembled WGS sequence"/>
</dbReference>
<reference evidence="2 3" key="1">
    <citation type="submission" date="2019-07" db="EMBL/GenBank/DDBJ databases">
        <title>Quadrisphaera sp. strain DD2A genome sequencing and assembly.</title>
        <authorList>
            <person name="Kim I."/>
        </authorList>
    </citation>
    <scope>NUCLEOTIDE SEQUENCE [LARGE SCALE GENOMIC DNA]</scope>
    <source>
        <strain evidence="2 3">DD2A</strain>
    </source>
</reference>
<name>A0A5C8Z310_9ACTN</name>
<evidence type="ECO:0000313" key="2">
    <source>
        <dbReference type="EMBL" id="TXR52485.1"/>
    </source>
</evidence>
<keyword evidence="1" id="KW-0472">Membrane</keyword>
<keyword evidence="1" id="KW-0812">Transmembrane</keyword>
<feature type="transmembrane region" description="Helical" evidence="1">
    <location>
        <begin position="30"/>
        <end position="55"/>
    </location>
</feature>
<proteinExistence type="predicted"/>
<evidence type="ECO:0000313" key="3">
    <source>
        <dbReference type="Proteomes" id="UP000321234"/>
    </source>
</evidence>
<dbReference type="AlphaFoldDB" id="A0A5C8Z310"/>
<feature type="transmembrane region" description="Helical" evidence="1">
    <location>
        <begin position="110"/>
        <end position="130"/>
    </location>
</feature>
<protein>
    <submittedName>
        <fullName evidence="2">Uncharacterized protein</fullName>
    </submittedName>
</protein>
<evidence type="ECO:0000256" key="1">
    <source>
        <dbReference type="SAM" id="Phobius"/>
    </source>
</evidence>
<keyword evidence="1" id="KW-1133">Transmembrane helix</keyword>
<dbReference type="EMBL" id="VKAC01000014">
    <property type="protein sequence ID" value="TXR52485.1"/>
    <property type="molecule type" value="Genomic_DNA"/>
</dbReference>
<gene>
    <name evidence="2" type="ORF">FMM08_20045</name>
</gene>
<dbReference type="OrthoDB" id="9834642at2"/>